<feature type="compositionally biased region" description="Low complexity" evidence="1">
    <location>
        <begin position="135"/>
        <end position="144"/>
    </location>
</feature>
<proteinExistence type="predicted"/>
<feature type="compositionally biased region" description="Low complexity" evidence="1">
    <location>
        <begin position="688"/>
        <end position="706"/>
    </location>
</feature>
<feature type="region of interest" description="Disordered" evidence="1">
    <location>
        <begin position="1"/>
        <end position="35"/>
    </location>
</feature>
<dbReference type="InterPro" id="IPR008991">
    <property type="entry name" value="Translation_prot_SH3-like_sf"/>
</dbReference>
<evidence type="ECO:0000313" key="4">
    <source>
        <dbReference type="Proteomes" id="UP001437256"/>
    </source>
</evidence>
<name>A0ABR2ZUH6_9AGAR</name>
<feature type="domain" description="KOW" evidence="2">
    <location>
        <begin position="543"/>
        <end position="570"/>
    </location>
</feature>
<dbReference type="Proteomes" id="UP001437256">
    <property type="component" value="Unassembled WGS sequence"/>
</dbReference>
<dbReference type="EMBL" id="JBBXMP010000049">
    <property type="protein sequence ID" value="KAL0065340.1"/>
    <property type="molecule type" value="Genomic_DNA"/>
</dbReference>
<accession>A0ABR2ZUH6</accession>
<dbReference type="SUPFAM" id="SSF50104">
    <property type="entry name" value="Translation proteins SH3-like domain"/>
    <property type="match status" value="1"/>
</dbReference>
<evidence type="ECO:0000259" key="2">
    <source>
        <dbReference type="SMART" id="SM00739"/>
    </source>
</evidence>
<dbReference type="SMART" id="SM00739">
    <property type="entry name" value="KOW"/>
    <property type="match status" value="4"/>
</dbReference>
<feature type="domain" description="KOW" evidence="2">
    <location>
        <begin position="208"/>
        <end position="235"/>
    </location>
</feature>
<keyword evidence="4" id="KW-1185">Reference proteome</keyword>
<comment type="caution">
    <text evidence="3">The sequence shown here is derived from an EMBL/GenBank/DDBJ whole genome shotgun (WGS) entry which is preliminary data.</text>
</comment>
<feature type="compositionally biased region" description="Acidic residues" evidence="1">
    <location>
        <begin position="25"/>
        <end position="35"/>
    </location>
</feature>
<feature type="compositionally biased region" description="Polar residues" evidence="1">
    <location>
        <begin position="646"/>
        <end position="661"/>
    </location>
</feature>
<evidence type="ECO:0000256" key="1">
    <source>
        <dbReference type="SAM" id="MobiDB-lite"/>
    </source>
</evidence>
<gene>
    <name evidence="3" type="ORF">AAF712_007684</name>
</gene>
<feature type="domain" description="KOW" evidence="2">
    <location>
        <begin position="390"/>
        <end position="417"/>
    </location>
</feature>
<feature type="domain" description="KOW" evidence="2">
    <location>
        <begin position="344"/>
        <end position="368"/>
    </location>
</feature>
<evidence type="ECO:0000313" key="3">
    <source>
        <dbReference type="EMBL" id="KAL0065340.1"/>
    </source>
</evidence>
<protein>
    <recommendedName>
        <fullName evidence="2">KOW domain-containing protein</fullName>
    </recommendedName>
</protein>
<feature type="compositionally biased region" description="Basic and acidic residues" evidence="1">
    <location>
        <begin position="12"/>
        <end position="24"/>
    </location>
</feature>
<feature type="region of interest" description="Disordered" evidence="1">
    <location>
        <begin position="637"/>
        <end position="728"/>
    </location>
</feature>
<dbReference type="InterPro" id="IPR005824">
    <property type="entry name" value="KOW"/>
</dbReference>
<organism evidence="3 4">
    <name type="scientific">Marasmius tenuissimus</name>
    <dbReference type="NCBI Taxonomy" id="585030"/>
    <lineage>
        <taxon>Eukaryota</taxon>
        <taxon>Fungi</taxon>
        <taxon>Dikarya</taxon>
        <taxon>Basidiomycota</taxon>
        <taxon>Agaricomycotina</taxon>
        <taxon>Agaricomycetes</taxon>
        <taxon>Agaricomycetidae</taxon>
        <taxon>Agaricales</taxon>
        <taxon>Marasmiineae</taxon>
        <taxon>Marasmiaceae</taxon>
        <taxon>Marasmius</taxon>
    </lineage>
</organism>
<sequence length="728" mass="81134">MSRFLDIEAELSSEHEDESNKGDEEPLAEDDDDFIDDTIQIDSHLALPPLLQTSNGTAPDSWMSIFSGSQTAGQVVEDEALEHENTASSTADAYAHFSQPNRVLEPEPLLPYTFSTMLKPQDELKKRKRLARSLCSSSPSLATSGPQTTSETSAAVPKKRKTLAEVSASAAPFGTFAVKKQTPSVKRVWSKWAAGHPIAPDLSIPRQELAPGEWVKVRSGSYKGDVGMVWRPDTTKLGVGGYFILLVPWLSYPEKPSNQDDALTERSPPRLFCPDDFDEEVECDFDLTFRFRRQTFSHGLLIKFFQELSLTATRTVPSDLGALFLHSKHPFLQHFPLPLPEFFAFQAGDKVILSGDGRSGVIEEVIGETVVVHFGNNEKHVQPVENLQKDVIPGDSIQVMAGEHFGKEGLVVERHGSVLNIFARDDSRSRITFFVHINSVKIHRLSFDPHEDVLWLNLEVVVTHQRYHEMRATVKAVRLTPLRNRLKLSLYINELACSVEVDLDDVVEAITRKSLLDYQPLKASQKARFGLDELMVKMRTGRVPWLGMHVRVTGGAHKGKDGIVRDINRAVRWSSDSGLEVSVELMVISLNMSNRVERIDYAHVHETDSGLELAKHMPLTKAQDFYRPWASIEGREQEKPQLGVSLAQSPRALSSSSTPKHASQYEGLDWDNPVDPWNPHSLSPAAWSSPDLTSPSSLPISPTSPDHSSYIAPLPPPLPRSLLPARRD</sequence>
<feature type="region of interest" description="Disordered" evidence="1">
    <location>
        <begin position="135"/>
        <end position="158"/>
    </location>
</feature>
<reference evidence="3 4" key="1">
    <citation type="submission" date="2024-05" db="EMBL/GenBank/DDBJ databases">
        <title>A draft genome resource for the thread blight pathogen Marasmius tenuissimus strain MS-2.</title>
        <authorList>
            <person name="Yulfo-Soto G.E."/>
            <person name="Baruah I.K."/>
            <person name="Amoako-Attah I."/>
            <person name="Bukari Y."/>
            <person name="Meinhardt L.W."/>
            <person name="Bailey B.A."/>
            <person name="Cohen S.P."/>
        </authorList>
    </citation>
    <scope>NUCLEOTIDE SEQUENCE [LARGE SCALE GENOMIC DNA]</scope>
    <source>
        <strain evidence="3 4">MS-2</strain>
    </source>
</reference>